<dbReference type="RefSeq" id="WP_015894330.1">
    <property type="nucleotide sequence ID" value="NC_012489.1"/>
</dbReference>
<protein>
    <submittedName>
        <fullName evidence="2">Uncharacterized protein</fullName>
    </submittedName>
</protein>
<organism evidence="2 3">
    <name type="scientific">Gemmatimonas aurantiaca (strain DSM 14586 / JCM 11422 / NBRC 100505 / T-27)</name>
    <dbReference type="NCBI Taxonomy" id="379066"/>
    <lineage>
        <taxon>Bacteria</taxon>
        <taxon>Pseudomonadati</taxon>
        <taxon>Gemmatimonadota</taxon>
        <taxon>Gemmatimonadia</taxon>
        <taxon>Gemmatimonadales</taxon>
        <taxon>Gemmatimonadaceae</taxon>
        <taxon>Gemmatimonas</taxon>
    </lineage>
</organism>
<keyword evidence="1" id="KW-0472">Membrane</keyword>
<name>C1ABF5_GEMAT</name>
<accession>C1ABF5</accession>
<dbReference type="AlphaFoldDB" id="C1ABF5"/>
<sequence length="362" mass="38171">MNRPAIASKAYHVVPLRPGFTLPFVVIALAAVGILAMTFGTVTLRDVAAADRATHAQRLALTAQASLAQTVHQWRSDSLWTRDLTTTITQASVLASGDHVAIERHRTHPLSVTVRAMASFRDPRHPIAVRREVRQVIWLASPAVPLFAAMTVQGSITGLDPTLVTGVDLVDTQSPCGPERDTLSVAAFAAHTVQADSAGLWTLMPVTPPTPVDSGDTFGALRSAALSLGRVIPRSVDPAPLPAAETSSPNWHLLSLQGPLVHLTGTDRYRGLLVIDGDLAVTGALTVEGLLFVRGALDARHGQLTVQGSVIVQGVGVAPGNTAARLGSATRVQFDRCRLDMALATIAVPRSAPFQLRTLGAP</sequence>
<dbReference type="EMBL" id="AP009153">
    <property type="protein sequence ID" value="BAH39561.1"/>
    <property type="molecule type" value="Genomic_DNA"/>
</dbReference>
<evidence type="ECO:0000313" key="3">
    <source>
        <dbReference type="Proteomes" id="UP000002209"/>
    </source>
</evidence>
<keyword evidence="3" id="KW-1185">Reference proteome</keyword>
<dbReference type="STRING" id="379066.GAU_2519"/>
<dbReference type="HOGENOM" id="CLU_764518_0_0_0"/>
<dbReference type="OrthoDB" id="9857274at2"/>
<gene>
    <name evidence="2" type="ordered locus">GAU_2519</name>
</gene>
<evidence type="ECO:0000256" key="1">
    <source>
        <dbReference type="SAM" id="Phobius"/>
    </source>
</evidence>
<dbReference type="Proteomes" id="UP000002209">
    <property type="component" value="Chromosome"/>
</dbReference>
<feature type="transmembrane region" description="Helical" evidence="1">
    <location>
        <begin position="20"/>
        <end position="42"/>
    </location>
</feature>
<keyword evidence="1" id="KW-1133">Transmembrane helix</keyword>
<dbReference type="eggNOG" id="ENOG5032JGY">
    <property type="taxonomic scope" value="Bacteria"/>
</dbReference>
<proteinExistence type="predicted"/>
<reference evidence="3" key="1">
    <citation type="submission" date="2006-03" db="EMBL/GenBank/DDBJ databases">
        <title>Complete genome sequence of Gemmatimonas aurantiaca T-27 that represents a novel phylum Gemmatimonadetes.</title>
        <authorList>
            <person name="Takasaki K."/>
            <person name="Ichikawa N."/>
            <person name="Miura H."/>
            <person name="Matsushita S."/>
            <person name="Watanabe Y."/>
            <person name="Oguchi A."/>
            <person name="Ankai A."/>
            <person name="Yashiro I."/>
            <person name="Takahashi M."/>
            <person name="Terui Y."/>
            <person name="Fukui S."/>
            <person name="Yokoyama H."/>
            <person name="Tanikawa S."/>
            <person name="Hanada S."/>
            <person name="Kamagata Y."/>
            <person name="Fujita N."/>
        </authorList>
    </citation>
    <scope>NUCLEOTIDE SEQUENCE [LARGE SCALE GENOMIC DNA]</scope>
    <source>
        <strain evidence="3">T-27 / DSM 14586 / JCM 11422 / NBRC 100505</strain>
    </source>
</reference>
<dbReference type="KEGG" id="gau:GAU_2519"/>
<evidence type="ECO:0000313" key="2">
    <source>
        <dbReference type="EMBL" id="BAH39561.1"/>
    </source>
</evidence>
<keyword evidence="1" id="KW-0812">Transmembrane</keyword>